<feature type="binding site" evidence="4">
    <location>
        <position position="50"/>
    </location>
    <ligand>
        <name>1-deoxy-D-xylulose 5-phosphate</name>
        <dbReference type="ChEBI" id="CHEBI:57792"/>
    </ligand>
</feature>
<proteinExistence type="inferred from homology"/>
<name>A0A0D8ZQK3_9CYAN</name>
<comment type="subcellular location">
    <subcellularLocation>
        <location evidence="4">Cytoplasm</location>
    </subcellularLocation>
</comment>
<feature type="active site" description="Proton acceptor" evidence="4">
    <location>
        <position position="43"/>
    </location>
</feature>
<feature type="binding site" evidence="4">
    <location>
        <position position="18"/>
    </location>
    <ligand>
        <name>3-amino-2-oxopropyl phosphate</name>
        <dbReference type="ChEBI" id="CHEBI:57279"/>
    </ligand>
</feature>
<comment type="caution">
    <text evidence="4">Lacks conserved residue(s) required for the propagation of feature annotation.</text>
</comment>
<dbReference type="PANTHER" id="PTHR30456:SF0">
    <property type="entry name" value="PYRIDOXINE 5'-PHOSPHATE SYNTHASE"/>
    <property type="match status" value="1"/>
</dbReference>
<dbReference type="Proteomes" id="UP000032452">
    <property type="component" value="Unassembled WGS sequence"/>
</dbReference>
<evidence type="ECO:0000256" key="1">
    <source>
        <dbReference type="ARBA" id="ARBA00022490"/>
    </source>
</evidence>
<dbReference type="CDD" id="cd00003">
    <property type="entry name" value="PNPsynthase"/>
    <property type="match status" value="1"/>
</dbReference>
<evidence type="ECO:0000256" key="2">
    <source>
        <dbReference type="ARBA" id="ARBA00022679"/>
    </source>
</evidence>
<dbReference type="AlphaFoldDB" id="A0A0D8ZQK3"/>
<keyword evidence="7" id="KW-1185">Reference proteome</keyword>
<dbReference type="PATRIC" id="fig|1618023.3.peg.249"/>
<gene>
    <name evidence="4" type="primary">pdxJ</name>
    <name evidence="6" type="ORF">UH38_16055</name>
</gene>
<comment type="catalytic activity">
    <reaction evidence="4">
        <text>3-amino-2-oxopropyl phosphate + 1-deoxy-D-xylulose 5-phosphate = pyridoxine 5'-phosphate + phosphate + 2 H2O + H(+)</text>
        <dbReference type="Rhea" id="RHEA:15265"/>
        <dbReference type="ChEBI" id="CHEBI:15377"/>
        <dbReference type="ChEBI" id="CHEBI:15378"/>
        <dbReference type="ChEBI" id="CHEBI:43474"/>
        <dbReference type="ChEBI" id="CHEBI:57279"/>
        <dbReference type="ChEBI" id="CHEBI:57792"/>
        <dbReference type="ChEBI" id="CHEBI:58589"/>
        <dbReference type="EC" id="2.6.99.2"/>
    </reaction>
</comment>
<protein>
    <recommendedName>
        <fullName evidence="4 5">Pyridoxine 5'-phosphate synthase</fullName>
        <shortName evidence="4">PNP synthase</shortName>
        <ecNumber evidence="4 5">2.6.99.2</ecNumber>
    </recommendedName>
</protein>
<dbReference type="OrthoDB" id="9806590at2"/>
<evidence type="ECO:0000256" key="3">
    <source>
        <dbReference type="ARBA" id="ARBA00023096"/>
    </source>
</evidence>
<evidence type="ECO:0000313" key="7">
    <source>
        <dbReference type="Proteomes" id="UP000032452"/>
    </source>
</evidence>
<comment type="similarity">
    <text evidence="4">Belongs to the PNP synthase family.</text>
</comment>
<dbReference type="HAMAP" id="MF_00279">
    <property type="entry name" value="PdxJ"/>
    <property type="match status" value="1"/>
</dbReference>
<accession>A0A0D8ZQK3</accession>
<feature type="binding site" evidence="4">
    <location>
        <position position="7"/>
    </location>
    <ligand>
        <name>3-amino-2-oxopropyl phosphate</name>
        <dbReference type="ChEBI" id="CHEBI:57279"/>
    </ligand>
</feature>
<dbReference type="STRING" id="1618023.UH38_16055"/>
<dbReference type="RefSeq" id="WP_045055693.1">
    <property type="nucleotide sequence ID" value="NZ_CAWMDP010000005.1"/>
</dbReference>
<keyword evidence="2 4" id="KW-0808">Transferase</keyword>
<comment type="subunit">
    <text evidence="4">Homooctamer; tetramer of dimers.</text>
</comment>
<feature type="site" description="Transition state stabilizer" evidence="4">
    <location>
        <position position="151"/>
    </location>
</feature>
<organism evidence="6 7">
    <name type="scientific">Aliterella atlantica CENA595</name>
    <dbReference type="NCBI Taxonomy" id="1618023"/>
    <lineage>
        <taxon>Bacteria</taxon>
        <taxon>Bacillati</taxon>
        <taxon>Cyanobacteriota</taxon>
        <taxon>Cyanophyceae</taxon>
        <taxon>Chroococcidiopsidales</taxon>
        <taxon>Aliterellaceae</taxon>
        <taxon>Aliterella</taxon>
    </lineage>
</organism>
<feature type="binding site" evidence="4">
    <location>
        <position position="192"/>
    </location>
    <ligand>
        <name>3-amino-2-oxopropyl phosphate</name>
        <dbReference type="ChEBI" id="CHEBI:57279"/>
    </ligand>
</feature>
<evidence type="ECO:0000256" key="5">
    <source>
        <dbReference type="NCBIfam" id="TIGR00559"/>
    </source>
</evidence>
<reference evidence="6 7" key="1">
    <citation type="submission" date="2015-02" db="EMBL/GenBank/DDBJ databases">
        <title>Draft genome of a novel marine cyanobacterium (Chroococcales) isolated from South Atlantic Ocean.</title>
        <authorList>
            <person name="Rigonato J."/>
            <person name="Alvarenga D.O."/>
            <person name="Branco L.H."/>
            <person name="Varani A.M."/>
            <person name="Brandini F.P."/>
            <person name="Fiore M.F."/>
        </authorList>
    </citation>
    <scope>NUCLEOTIDE SEQUENCE [LARGE SCALE GENOMIC DNA]</scope>
    <source>
        <strain evidence="6 7">CENA595</strain>
    </source>
</reference>
<feature type="binding site" evidence="4">
    <location>
        <position position="45"/>
    </location>
    <ligand>
        <name>1-deoxy-D-xylulose 5-phosphate</name>
        <dbReference type="ChEBI" id="CHEBI:57792"/>
    </ligand>
</feature>
<comment type="function">
    <text evidence="4">Catalyzes the complicated ring closure reaction between the two acyclic compounds 1-deoxy-D-xylulose-5-phosphate (DXP) and 3-amino-2-oxopropyl phosphate (1-amino-acetone-3-phosphate or AAP) to form pyridoxine 5'-phosphate (PNP) and inorganic phosphate.</text>
</comment>
<dbReference type="Gene3D" id="3.20.20.70">
    <property type="entry name" value="Aldolase class I"/>
    <property type="match status" value="1"/>
</dbReference>
<dbReference type="InterPro" id="IPR013785">
    <property type="entry name" value="Aldolase_TIM"/>
</dbReference>
<dbReference type="NCBIfam" id="TIGR00559">
    <property type="entry name" value="pdxJ"/>
    <property type="match status" value="1"/>
</dbReference>
<comment type="caution">
    <text evidence="6">The sequence shown here is derived from an EMBL/GenBank/DDBJ whole genome shotgun (WGS) entry which is preliminary data.</text>
</comment>
<dbReference type="EMBL" id="JYON01000018">
    <property type="protein sequence ID" value="KJH70749.1"/>
    <property type="molecule type" value="Genomic_DNA"/>
</dbReference>
<feature type="active site" description="Proton donor" evidence="4">
    <location>
        <position position="191"/>
    </location>
</feature>
<evidence type="ECO:0000313" key="6">
    <source>
        <dbReference type="EMBL" id="KJH70749.1"/>
    </source>
</evidence>
<keyword evidence="1 4" id="KW-0963">Cytoplasm</keyword>
<feature type="active site" description="Proton acceptor" evidence="4">
    <location>
        <position position="70"/>
    </location>
</feature>
<dbReference type="GO" id="GO:0033856">
    <property type="term" value="F:pyridoxine 5'-phosphate synthase activity"/>
    <property type="evidence" value="ECO:0007669"/>
    <property type="project" value="UniProtKB-UniRule"/>
</dbReference>
<feature type="binding site" evidence="4">
    <location>
        <position position="100"/>
    </location>
    <ligand>
        <name>1-deoxy-D-xylulose 5-phosphate</name>
        <dbReference type="ChEBI" id="CHEBI:57792"/>
    </ligand>
</feature>
<dbReference type="GO" id="GO:0005829">
    <property type="term" value="C:cytosol"/>
    <property type="evidence" value="ECO:0007669"/>
    <property type="project" value="TreeGrafter"/>
</dbReference>
<keyword evidence="3 4" id="KW-0664">Pyridoxine biosynthesis</keyword>
<dbReference type="UniPathway" id="UPA00244">
    <property type="reaction ID" value="UER00313"/>
</dbReference>
<dbReference type="NCBIfam" id="NF003625">
    <property type="entry name" value="PRK05265.1-3"/>
    <property type="match status" value="1"/>
</dbReference>
<dbReference type="InterPro" id="IPR036130">
    <property type="entry name" value="Pyridoxine-5'_phos_synth"/>
</dbReference>
<dbReference type="InterPro" id="IPR004569">
    <property type="entry name" value="PyrdxlP_synth_PdxJ"/>
</dbReference>
<dbReference type="NCBIfam" id="NF003626">
    <property type="entry name" value="PRK05265.1-4"/>
    <property type="match status" value="1"/>
</dbReference>
<dbReference type="Pfam" id="PF03740">
    <property type="entry name" value="PdxJ"/>
    <property type="match status" value="1"/>
</dbReference>
<dbReference type="PANTHER" id="PTHR30456">
    <property type="entry name" value="PYRIDOXINE 5'-PHOSPHATE SYNTHASE"/>
    <property type="match status" value="1"/>
</dbReference>
<dbReference type="GO" id="GO:0008615">
    <property type="term" value="P:pyridoxine biosynthetic process"/>
    <property type="evidence" value="ECO:0007669"/>
    <property type="project" value="UniProtKB-UniRule"/>
</dbReference>
<sequence length="242" mass="26546">MTNLSVNLNKIALLRNSRNLDLPSVIQAANTCINAGAHGITVHPRPDERHIKYADVYALAEILTVEFNVEGNPTPEFMEIVCRVQPTQCTLVPDAPDAFTSDRGWNLLEESDCLIPIIQQLKDLGIRVSLFMECDLAQIQRAQEIGADRIELYTEPYATAYRTGNVESVFIQYANAARKAQSIGLGVNAGHDLNLHNLGKFCSIPGILEVSIGHALVADALDMGLFNAVKQYLKVLSNTKGD</sequence>
<comment type="pathway">
    <text evidence="4">Cofactor biosynthesis; pyridoxine 5'-phosphate biosynthesis; pyridoxine 5'-phosphate from D-erythrose 4-phosphate: step 5/5.</text>
</comment>
<evidence type="ECO:0000256" key="4">
    <source>
        <dbReference type="HAMAP-Rule" id="MF_00279"/>
    </source>
</evidence>
<dbReference type="SUPFAM" id="SSF63892">
    <property type="entry name" value="Pyridoxine 5'-phosphate synthase"/>
    <property type="match status" value="1"/>
</dbReference>
<dbReference type="EC" id="2.6.99.2" evidence="4 5"/>
<feature type="binding site" evidence="4">
    <location>
        <begin position="213"/>
        <end position="214"/>
    </location>
    <ligand>
        <name>3-amino-2-oxopropyl phosphate</name>
        <dbReference type="ChEBI" id="CHEBI:57279"/>
    </ligand>
</feature>